<organism evidence="2 3">
    <name type="scientific">Acetobacteroides hydrogenigenes</name>
    <dbReference type="NCBI Taxonomy" id="979970"/>
    <lineage>
        <taxon>Bacteria</taxon>
        <taxon>Pseudomonadati</taxon>
        <taxon>Bacteroidota</taxon>
        <taxon>Bacteroidia</taxon>
        <taxon>Bacteroidales</taxon>
        <taxon>Rikenellaceae</taxon>
        <taxon>Acetobacteroides</taxon>
    </lineage>
</organism>
<dbReference type="EMBL" id="SLWB01000009">
    <property type="protein sequence ID" value="TCN66375.1"/>
    <property type="molecule type" value="Genomic_DNA"/>
</dbReference>
<protein>
    <recommendedName>
        <fullName evidence="4">DUF1795 domain-containing protein</fullName>
    </recommendedName>
</protein>
<keyword evidence="3" id="KW-1185">Reference proteome</keyword>
<dbReference type="Proteomes" id="UP000294830">
    <property type="component" value="Unassembled WGS sequence"/>
</dbReference>
<dbReference type="AlphaFoldDB" id="A0A4R2EE87"/>
<feature type="signal peptide" evidence="1">
    <location>
        <begin position="1"/>
        <end position="19"/>
    </location>
</feature>
<keyword evidence="1" id="KW-0732">Signal</keyword>
<feature type="chain" id="PRO_5020912782" description="DUF1795 domain-containing protein" evidence="1">
    <location>
        <begin position="20"/>
        <end position="160"/>
    </location>
</feature>
<evidence type="ECO:0008006" key="4">
    <source>
        <dbReference type="Google" id="ProtNLM"/>
    </source>
</evidence>
<reference evidence="2 3" key="1">
    <citation type="submission" date="2019-03" db="EMBL/GenBank/DDBJ databases">
        <title>Genomic Encyclopedia of Archaeal and Bacterial Type Strains, Phase II (KMG-II): from individual species to whole genera.</title>
        <authorList>
            <person name="Goeker M."/>
        </authorList>
    </citation>
    <scope>NUCLEOTIDE SEQUENCE [LARGE SCALE GENOMIC DNA]</scope>
    <source>
        <strain evidence="2 3">RL-C</strain>
    </source>
</reference>
<evidence type="ECO:0000313" key="3">
    <source>
        <dbReference type="Proteomes" id="UP000294830"/>
    </source>
</evidence>
<evidence type="ECO:0000256" key="1">
    <source>
        <dbReference type="SAM" id="SignalP"/>
    </source>
</evidence>
<evidence type="ECO:0000313" key="2">
    <source>
        <dbReference type="EMBL" id="TCN66375.1"/>
    </source>
</evidence>
<accession>A0A4R2EE87</accession>
<gene>
    <name evidence="2" type="ORF">CLV25_1094</name>
</gene>
<dbReference type="Gene3D" id="3.40.1000.10">
    <property type="entry name" value="Mog1/PsbP, alpha/beta/alpha sandwich"/>
    <property type="match status" value="1"/>
</dbReference>
<sequence length="160" mass="17457">MRKTLLLLCAIVLTLGVFAQRSKGNITVTTPPGWAKVQGSVLEHQYLKNGASFMIKEETQLNGKTLGNAVNTAKQQIGKYFSDASFAKDEFLKVDGQDAQSTTYTYTAKAGGMVLKMKMQSIYVMVNGKCQNISFGSTADSFGMLAKDIPIILKGIKFKK</sequence>
<dbReference type="RefSeq" id="WP_131839505.1">
    <property type="nucleotide sequence ID" value="NZ_SLWB01000009.1"/>
</dbReference>
<name>A0A4R2EE87_9BACT</name>
<proteinExistence type="predicted"/>
<comment type="caution">
    <text evidence="2">The sequence shown here is derived from an EMBL/GenBank/DDBJ whole genome shotgun (WGS) entry which is preliminary data.</text>
</comment>